<organism evidence="3">
    <name type="scientific">Anisakis simplex</name>
    <name type="common">Herring worm</name>
    <dbReference type="NCBI Taxonomy" id="6269"/>
    <lineage>
        <taxon>Eukaryota</taxon>
        <taxon>Metazoa</taxon>
        <taxon>Ecdysozoa</taxon>
        <taxon>Nematoda</taxon>
        <taxon>Chromadorea</taxon>
        <taxon>Rhabditida</taxon>
        <taxon>Spirurina</taxon>
        <taxon>Ascaridomorpha</taxon>
        <taxon>Ascaridoidea</taxon>
        <taxon>Anisakidae</taxon>
        <taxon>Anisakis</taxon>
        <taxon>Anisakis simplex complex</taxon>
    </lineage>
</organism>
<reference evidence="1 2" key="2">
    <citation type="submission" date="2018-11" db="EMBL/GenBank/DDBJ databases">
        <authorList>
            <consortium name="Pathogen Informatics"/>
        </authorList>
    </citation>
    <scope>NUCLEOTIDE SEQUENCE [LARGE SCALE GENOMIC DNA]</scope>
</reference>
<protein>
    <submittedName>
        <fullName evidence="1 3">Uncharacterized protein</fullName>
    </submittedName>
</protein>
<dbReference type="AlphaFoldDB" id="A0A0M3K1R5"/>
<name>A0A0M3K1R5_ANISI</name>
<gene>
    <name evidence="1" type="ORF">ASIM_LOCUS14229</name>
</gene>
<keyword evidence="2" id="KW-1185">Reference proteome</keyword>
<accession>A0A0M3K1R5</accession>
<dbReference type="WBParaSite" id="ASIM_0001481901-mRNA-1">
    <property type="protein sequence ID" value="ASIM_0001481901-mRNA-1"/>
    <property type="gene ID" value="ASIM_0001481901"/>
</dbReference>
<evidence type="ECO:0000313" key="2">
    <source>
        <dbReference type="Proteomes" id="UP000267096"/>
    </source>
</evidence>
<evidence type="ECO:0000313" key="3">
    <source>
        <dbReference type="WBParaSite" id="ASIM_0001481901-mRNA-1"/>
    </source>
</evidence>
<sequence>MFEVPSLAAADFELTALSTFHPISLKTRFRNAFKGFKHEGREPSTRGKCNEKRSTTTLIHNRSESDIEQSNGADYAHKTSCPSSISTCCAAVSPSRTPAQNACTSLFSFDSSNNDSSSNDLLLKSDMTLETSDKNSCVANAKLPKDLIVALQFFNEMMRTDKTEMLLGSLEAIFDASIAFLSKLKHQAPLIQNALVALLDWAENKLEDCEAEQLKTMKREGVRLAADLQKTLGTGLRDGTQSEKVS</sequence>
<evidence type="ECO:0000313" key="1">
    <source>
        <dbReference type="EMBL" id="VDK51798.1"/>
    </source>
</evidence>
<dbReference type="EMBL" id="UYRR01031665">
    <property type="protein sequence ID" value="VDK51798.1"/>
    <property type="molecule type" value="Genomic_DNA"/>
</dbReference>
<dbReference type="Proteomes" id="UP000267096">
    <property type="component" value="Unassembled WGS sequence"/>
</dbReference>
<reference evidence="3" key="1">
    <citation type="submission" date="2017-02" db="UniProtKB">
        <authorList>
            <consortium name="WormBaseParasite"/>
        </authorList>
    </citation>
    <scope>IDENTIFICATION</scope>
</reference>
<proteinExistence type="predicted"/>
<dbReference type="OrthoDB" id="25179at2759"/>